<proteinExistence type="predicted"/>
<comment type="caution">
    <text evidence="2">The sequence shown here is derived from an EMBL/GenBank/DDBJ whole genome shotgun (WGS) entry which is preliminary data.</text>
</comment>
<reference evidence="2 3" key="1">
    <citation type="submission" date="2023-02" db="EMBL/GenBank/DDBJ databases">
        <title>Bacterial whole genomic sequence of Curvibacter sp. HBC61.</title>
        <authorList>
            <person name="Le V."/>
            <person name="Ko S.-R."/>
            <person name="Ahn C.-Y."/>
            <person name="Oh H.-M."/>
        </authorList>
    </citation>
    <scope>NUCLEOTIDE SEQUENCE [LARGE SCALE GENOMIC DNA]</scope>
    <source>
        <strain evidence="2 3">HBC61</strain>
    </source>
</reference>
<gene>
    <name evidence="2" type="ORF">PSQ40_20010</name>
</gene>
<keyword evidence="1" id="KW-1133">Transmembrane helix</keyword>
<evidence type="ECO:0000313" key="3">
    <source>
        <dbReference type="Proteomes" id="UP001528673"/>
    </source>
</evidence>
<keyword evidence="1" id="KW-0812">Transmembrane</keyword>
<protein>
    <recommendedName>
        <fullName evidence="4">CHASE2 domain-containing protein</fullName>
    </recommendedName>
</protein>
<evidence type="ECO:0000313" key="2">
    <source>
        <dbReference type="EMBL" id="MDD0840871.1"/>
    </source>
</evidence>
<keyword evidence="3" id="KW-1185">Reference proteome</keyword>
<sequence length="465" mass="50052">MSWGARGLAWARRALGAWGGAVVISGVRGSVWAAVLLLGLGQTSAWQYFVSTLHAHEFRQAAQGSTPERVARMPLVIAVDEDGYRDFFQSRSPLPRDRVLALMQAVQAHTPPQTRIAVNLPVAPGALPDPEQAALDAFWLQQPQRWVLPAWPAEPSVQPGLTQAWREGLCAQGVRFGRPGVPIDFGYPSLSHQFADSQAALLAHDAPHCADPAVPARWQVQPLLPASLEANTVIPFQGDLDLLGQMLDTLAPEAVLIGRMWGPQGLVGTPMGERYEVQVQAAALAGAWSGERMAPPGLAWLAAWGLLSVLWLGMSVLVPWLDRCLRPPSPDMSGHLFLSVRAKPLLIVLCVATCVWAWVALGSAWHAATGYWVSADRACSLVLLSTLLSWNLGRAPVPRYPSPGAAWRHGVWQPVVTAWRSLRAAPAGPWRQREQAWAALALLGQGGLPLAAVAVLLGAGVSGRW</sequence>
<evidence type="ECO:0000256" key="1">
    <source>
        <dbReference type="SAM" id="Phobius"/>
    </source>
</evidence>
<feature type="transmembrane region" description="Helical" evidence="1">
    <location>
        <begin position="342"/>
        <end position="365"/>
    </location>
</feature>
<accession>A0ABT5N3I4</accession>
<evidence type="ECO:0008006" key="4">
    <source>
        <dbReference type="Google" id="ProtNLM"/>
    </source>
</evidence>
<organism evidence="2 3">
    <name type="scientific">Curvibacter cyanobacteriorum</name>
    <dbReference type="NCBI Taxonomy" id="3026422"/>
    <lineage>
        <taxon>Bacteria</taxon>
        <taxon>Pseudomonadati</taxon>
        <taxon>Pseudomonadota</taxon>
        <taxon>Betaproteobacteria</taxon>
        <taxon>Burkholderiales</taxon>
        <taxon>Comamonadaceae</taxon>
        <taxon>Curvibacter</taxon>
    </lineage>
</organism>
<dbReference type="Proteomes" id="UP001528673">
    <property type="component" value="Unassembled WGS sequence"/>
</dbReference>
<keyword evidence="1" id="KW-0472">Membrane</keyword>
<feature type="transmembrane region" description="Helical" evidence="1">
    <location>
        <begin position="298"/>
        <end position="321"/>
    </location>
</feature>
<dbReference type="EMBL" id="JAQSIP010000013">
    <property type="protein sequence ID" value="MDD0840871.1"/>
    <property type="molecule type" value="Genomic_DNA"/>
</dbReference>
<name>A0ABT5N3I4_9BURK</name>
<feature type="transmembrane region" description="Helical" evidence="1">
    <location>
        <begin position="437"/>
        <end position="461"/>
    </location>
</feature>